<dbReference type="Pfam" id="PF01266">
    <property type="entry name" value="DAO"/>
    <property type="match status" value="1"/>
</dbReference>
<dbReference type="Pfam" id="PF04324">
    <property type="entry name" value="Fer2_BFD"/>
    <property type="match status" value="1"/>
</dbReference>
<dbReference type="InterPro" id="IPR017896">
    <property type="entry name" value="4Fe4S_Fe-S-bd"/>
</dbReference>
<evidence type="ECO:0000313" key="3">
    <source>
        <dbReference type="EMBL" id="MPL77284.1"/>
    </source>
</evidence>
<evidence type="ECO:0000259" key="2">
    <source>
        <dbReference type="PROSITE" id="PS51379"/>
    </source>
</evidence>
<dbReference type="PROSITE" id="PS00197">
    <property type="entry name" value="2FE2S_FER_1"/>
    <property type="match status" value="1"/>
</dbReference>
<dbReference type="Gene3D" id="3.10.20.440">
    <property type="entry name" value="2Fe-2S iron-sulphur cluster binding domain, sarcosine oxidase, alpha subunit, N-terminal domain"/>
    <property type="match status" value="1"/>
</dbReference>
<protein>
    <submittedName>
        <fullName evidence="3">Putative thiazole biosynthetic enzyme</fullName>
        <ecNumber evidence="3">5.3.1.29</ecNumber>
    </submittedName>
</protein>
<dbReference type="Gene3D" id="3.30.70.20">
    <property type="match status" value="1"/>
</dbReference>
<dbReference type="Pfam" id="PF07992">
    <property type="entry name" value="Pyr_redox_2"/>
    <property type="match status" value="1"/>
</dbReference>
<dbReference type="InterPro" id="IPR042204">
    <property type="entry name" value="2Fe-2S-bd_N"/>
</dbReference>
<evidence type="ECO:0000256" key="1">
    <source>
        <dbReference type="ARBA" id="ARBA00023002"/>
    </source>
</evidence>
<dbReference type="InterPro" id="IPR007419">
    <property type="entry name" value="BFD-like_2Fe2S-bd_dom"/>
</dbReference>
<dbReference type="PROSITE" id="PS51379">
    <property type="entry name" value="4FE4S_FER_2"/>
    <property type="match status" value="1"/>
</dbReference>
<dbReference type="EC" id="5.3.1.29" evidence="3"/>
<dbReference type="InterPro" id="IPR017900">
    <property type="entry name" value="4Fe4S_Fe_S_CS"/>
</dbReference>
<dbReference type="SUPFAM" id="SSF54862">
    <property type="entry name" value="4Fe-4S ferredoxins"/>
    <property type="match status" value="1"/>
</dbReference>
<dbReference type="PANTHER" id="PTHR42949:SF3">
    <property type="entry name" value="ANAEROBIC GLYCEROL-3-PHOSPHATE DEHYDROGENASE SUBUNIT B"/>
    <property type="match status" value="1"/>
</dbReference>
<dbReference type="EMBL" id="VSSQ01000105">
    <property type="protein sequence ID" value="MPL77284.1"/>
    <property type="molecule type" value="Genomic_DNA"/>
</dbReference>
<dbReference type="AlphaFoldDB" id="A0A644UEF4"/>
<dbReference type="Pfam" id="PF00037">
    <property type="entry name" value="Fer4"/>
    <property type="match status" value="1"/>
</dbReference>
<dbReference type="InterPro" id="IPR041854">
    <property type="entry name" value="BFD-like_2Fe2S-bd_dom_sf"/>
</dbReference>
<dbReference type="SUPFAM" id="SSF54292">
    <property type="entry name" value="2Fe-2S ferredoxin-like"/>
    <property type="match status" value="1"/>
</dbReference>
<dbReference type="PANTHER" id="PTHR42949">
    <property type="entry name" value="ANAEROBIC GLYCEROL-3-PHOSPHATE DEHYDROGENASE SUBUNIT B"/>
    <property type="match status" value="1"/>
</dbReference>
<dbReference type="GO" id="GO:0043917">
    <property type="term" value="F:ribose 1,5-bisphosphate isomerase activity"/>
    <property type="evidence" value="ECO:0007669"/>
    <property type="project" value="UniProtKB-EC"/>
</dbReference>
<dbReference type="PROSITE" id="PS00198">
    <property type="entry name" value="4FE4S_FER_1"/>
    <property type="match status" value="1"/>
</dbReference>
<keyword evidence="3" id="KW-0413">Isomerase</keyword>
<dbReference type="PRINTS" id="PR00411">
    <property type="entry name" value="PNDRDTASEI"/>
</dbReference>
<dbReference type="GO" id="GO:0051537">
    <property type="term" value="F:2 iron, 2 sulfur cluster binding"/>
    <property type="evidence" value="ECO:0007669"/>
    <property type="project" value="InterPro"/>
</dbReference>
<sequence length="1077" mass="119452">MFKITSHPILEIPKDNVTSFKFNGIEIKGQKDFTIAAALHQSGYPVHSHSIEGRNRSLACGIGKCGACEMLVDGVVRRICITKVNGVKEVSEIPKNFLAEKKISNQTDTKIYKTQVLIVGAGPAGLAVREQLNKLGINNLVVDSNDKIGGQFLMQTHQFFFFETEQRFGGMRGFDIAKTLAGEDHEGIFLNSSVWDILEGKRVGMKNIETGEIFYIDSEHFVVATGAVPFMPVFKNDDMPGVYTAAVFQKMMNSELTLLGKKVLTVGAGNIGYLTSYQAMQAGAKVVAILEAMPKEGGFPVQANRIRRLSIPIMTSTILLEAIPNDDNTGIKGAIIADCENFKPIAGTERLIEDIDIINVCTGLIPDNNLLMKGNELFGKSCHGVGDAVRIGEGTSAVLRGKQCAYEIAMANNVRVDYDEYLRVSKEYIDSQQHPFRVLEEPFAPDKERMEKRSFVQIDCLYGFACNPCQFACKYGAITKSSTSTVPKIDFDKCIGCMDCVTRCPGLAIFGFNTKKKQVFLPFEYEVKEGIDVVLVDNNGKTLGMGNIEAIKKNANKTNFARINITSLIYEDIDMLKIRGFLVPENVPEEIHAHKAEEDVAKSFVCHCEDITVEDLLKVIGDRKTITVDELKHTTRIAMGDCRGKRCVPRAKQILRSYGVEVTEDATPRGPLSTQLTMGELRKEAHENILSRTFIAYNHTVIKVNSLIAGGGIAGSALYRYMAEAGMKPLLINSERGASWRNIAGGRPAFSNPELADIAKHNHEMFIELNKVSKIDYFPTRYVNLAHDEASYKGLEAAMGWSDAYMVSPKDFQKEISPYFNKENKNYIAAQITNDCWQATPGKAIDLLRNIGTNAGGEILESAKLVELYKSGNEYHALVLTKENQYIDYVTEIFINALGFNSSAFASKLGIETGLFPVKHQAFITKRMPLLGKNGDGLDMVIDRRHYKGFSAVYGQQLRETGQIIGCASPAFDAQESKSNRKINSVEFMGIVSEVFSDWIPELKNISFQAVWSGYYTEPRYIVDPELGLFTGLRGHGFMLSQYLAKLYVDKLLGRPVPEYFDKLKLKGEGIAETALK</sequence>
<name>A0A644UEF4_9ZZZZ</name>
<dbReference type="PRINTS" id="PR00368">
    <property type="entry name" value="FADPNR"/>
</dbReference>
<dbReference type="InterPro" id="IPR036010">
    <property type="entry name" value="2Fe-2S_ferredoxin-like_sf"/>
</dbReference>
<dbReference type="SUPFAM" id="SSF51905">
    <property type="entry name" value="FAD/NAD(P)-binding domain"/>
    <property type="match status" value="2"/>
</dbReference>
<dbReference type="Gene3D" id="3.30.9.10">
    <property type="entry name" value="D-Amino Acid Oxidase, subunit A, domain 2"/>
    <property type="match status" value="1"/>
</dbReference>
<accession>A0A644UEF4</accession>
<reference evidence="3" key="1">
    <citation type="submission" date="2019-08" db="EMBL/GenBank/DDBJ databases">
        <authorList>
            <person name="Kucharzyk K."/>
            <person name="Murdoch R.W."/>
            <person name="Higgins S."/>
            <person name="Loffler F."/>
        </authorList>
    </citation>
    <scope>NUCLEOTIDE SEQUENCE</scope>
</reference>
<proteinExistence type="predicted"/>
<dbReference type="Pfam" id="PF13510">
    <property type="entry name" value="Fer2_4"/>
    <property type="match status" value="1"/>
</dbReference>
<dbReference type="Gene3D" id="3.50.50.60">
    <property type="entry name" value="FAD/NAD(P)-binding domain"/>
    <property type="match status" value="4"/>
</dbReference>
<dbReference type="GO" id="GO:0016491">
    <property type="term" value="F:oxidoreductase activity"/>
    <property type="evidence" value="ECO:0007669"/>
    <property type="project" value="UniProtKB-KW"/>
</dbReference>
<gene>
    <name evidence="3" type="ORF">SDC9_23137</name>
</gene>
<dbReference type="InterPro" id="IPR023753">
    <property type="entry name" value="FAD/NAD-binding_dom"/>
</dbReference>
<dbReference type="InterPro" id="IPR006076">
    <property type="entry name" value="FAD-dep_OxRdtase"/>
</dbReference>
<dbReference type="InterPro" id="IPR036188">
    <property type="entry name" value="FAD/NAD-bd_sf"/>
</dbReference>
<keyword evidence="1" id="KW-0560">Oxidoreductase</keyword>
<comment type="caution">
    <text evidence="3">The sequence shown here is derived from an EMBL/GenBank/DDBJ whole genome shotgun (WGS) entry which is preliminary data.</text>
</comment>
<dbReference type="InterPro" id="IPR051691">
    <property type="entry name" value="Metab_Enz_Cyan_OpOx_G3PDH"/>
</dbReference>
<organism evidence="3">
    <name type="scientific">bioreactor metagenome</name>
    <dbReference type="NCBI Taxonomy" id="1076179"/>
    <lineage>
        <taxon>unclassified sequences</taxon>
        <taxon>metagenomes</taxon>
        <taxon>ecological metagenomes</taxon>
    </lineage>
</organism>
<dbReference type="Gene3D" id="1.10.10.1100">
    <property type="entry name" value="BFD-like [2Fe-2S]-binding domain"/>
    <property type="match status" value="1"/>
</dbReference>
<dbReference type="InterPro" id="IPR006058">
    <property type="entry name" value="2Fe2S_fd_BS"/>
</dbReference>
<feature type="domain" description="4Fe-4S ferredoxin-type" evidence="2">
    <location>
        <begin position="485"/>
        <end position="515"/>
    </location>
</feature>